<accession>A0A0A9GK61</accession>
<name>A0A0A9GK61_ARUDO</name>
<protein>
    <submittedName>
        <fullName evidence="1">Pco135291a</fullName>
    </submittedName>
</protein>
<sequence>MSLHFHSSLVHGSYSLGYQSVPCMLLQKYQLHAQCCPSLALLCDVGPHSPFCASL</sequence>
<proteinExistence type="predicted"/>
<organism evidence="1">
    <name type="scientific">Arundo donax</name>
    <name type="common">Giant reed</name>
    <name type="synonym">Donax arundinaceus</name>
    <dbReference type="NCBI Taxonomy" id="35708"/>
    <lineage>
        <taxon>Eukaryota</taxon>
        <taxon>Viridiplantae</taxon>
        <taxon>Streptophyta</taxon>
        <taxon>Embryophyta</taxon>
        <taxon>Tracheophyta</taxon>
        <taxon>Spermatophyta</taxon>
        <taxon>Magnoliopsida</taxon>
        <taxon>Liliopsida</taxon>
        <taxon>Poales</taxon>
        <taxon>Poaceae</taxon>
        <taxon>PACMAD clade</taxon>
        <taxon>Arundinoideae</taxon>
        <taxon>Arundineae</taxon>
        <taxon>Arundo</taxon>
    </lineage>
</organism>
<dbReference type="EMBL" id="GBRH01174092">
    <property type="protein sequence ID" value="JAE23804.1"/>
    <property type="molecule type" value="Transcribed_RNA"/>
</dbReference>
<dbReference type="AlphaFoldDB" id="A0A0A9GK61"/>
<reference evidence="1" key="1">
    <citation type="submission" date="2014-09" db="EMBL/GenBank/DDBJ databases">
        <authorList>
            <person name="Magalhaes I.L.F."/>
            <person name="Oliveira U."/>
            <person name="Santos F.R."/>
            <person name="Vidigal T.H.D.A."/>
            <person name="Brescovit A.D."/>
            <person name="Santos A.J."/>
        </authorList>
    </citation>
    <scope>NUCLEOTIDE SEQUENCE</scope>
    <source>
        <tissue evidence="1">Shoot tissue taken approximately 20 cm above the soil surface</tissue>
    </source>
</reference>
<evidence type="ECO:0000313" key="1">
    <source>
        <dbReference type="EMBL" id="JAE23804.1"/>
    </source>
</evidence>
<reference evidence="1" key="2">
    <citation type="journal article" date="2015" name="Data Brief">
        <title>Shoot transcriptome of the giant reed, Arundo donax.</title>
        <authorList>
            <person name="Barrero R.A."/>
            <person name="Guerrero F.D."/>
            <person name="Moolhuijzen P."/>
            <person name="Goolsby J.A."/>
            <person name="Tidwell J."/>
            <person name="Bellgard S.E."/>
            <person name="Bellgard M.I."/>
        </authorList>
    </citation>
    <scope>NUCLEOTIDE SEQUENCE</scope>
    <source>
        <tissue evidence="1">Shoot tissue taken approximately 20 cm above the soil surface</tissue>
    </source>
</reference>